<evidence type="ECO:0000313" key="8">
    <source>
        <dbReference type="EMBL" id="RUO51817.1"/>
    </source>
</evidence>
<evidence type="ECO:0000256" key="2">
    <source>
        <dbReference type="ARBA" id="ARBA00022729"/>
    </source>
</evidence>
<dbReference type="Proteomes" id="UP000287198">
    <property type="component" value="Unassembled WGS sequence"/>
</dbReference>
<evidence type="ECO:0000256" key="6">
    <source>
        <dbReference type="ARBA" id="ARBA00023288"/>
    </source>
</evidence>
<reference evidence="9" key="1">
    <citation type="journal article" date="2018" name="Front. Microbiol.">
        <title>Genome-Based Analysis Reveals the Taxonomy and Diversity of the Family Idiomarinaceae.</title>
        <authorList>
            <person name="Liu Y."/>
            <person name="Lai Q."/>
            <person name="Shao Z."/>
        </authorList>
    </citation>
    <scope>NUCLEOTIDE SEQUENCE [LARGE SCALE GENOMIC DNA]</scope>
    <source>
        <strain evidence="9">BH195</strain>
    </source>
</reference>
<keyword evidence="5" id="KW-0998">Cell outer membrane</keyword>
<proteinExistence type="predicted"/>
<name>A0A432XSW4_9GAMM</name>
<keyword evidence="3" id="KW-0472">Membrane</keyword>
<evidence type="ECO:0000313" key="9">
    <source>
        <dbReference type="Proteomes" id="UP000287198"/>
    </source>
</evidence>
<organism evidence="8 9">
    <name type="scientific">Pseudidiomarina halophila</name>
    <dbReference type="NCBI Taxonomy" id="1449799"/>
    <lineage>
        <taxon>Bacteria</taxon>
        <taxon>Pseudomonadati</taxon>
        <taxon>Pseudomonadota</taxon>
        <taxon>Gammaproteobacteria</taxon>
        <taxon>Alteromonadales</taxon>
        <taxon>Idiomarinaceae</taxon>
        <taxon>Pseudidiomarina</taxon>
    </lineage>
</organism>
<evidence type="ECO:0000256" key="1">
    <source>
        <dbReference type="ARBA" id="ARBA00004459"/>
    </source>
</evidence>
<evidence type="ECO:0000256" key="3">
    <source>
        <dbReference type="ARBA" id="ARBA00023136"/>
    </source>
</evidence>
<dbReference type="RefSeq" id="WP_126763920.1">
    <property type="nucleotide sequence ID" value="NZ_JBHSZM010000027.1"/>
</dbReference>
<dbReference type="GO" id="GO:0009279">
    <property type="term" value="C:cell outer membrane"/>
    <property type="evidence" value="ECO:0007669"/>
    <property type="project" value="UniProtKB-SubCell"/>
</dbReference>
<evidence type="ECO:0000256" key="5">
    <source>
        <dbReference type="ARBA" id="ARBA00023237"/>
    </source>
</evidence>
<keyword evidence="2" id="KW-0732">Signal</keyword>
<comment type="subcellular location">
    <subcellularLocation>
        <location evidence="1">Cell outer membrane</location>
        <topology evidence="1">Lipid-anchor</topology>
    </subcellularLocation>
</comment>
<evidence type="ECO:0000256" key="7">
    <source>
        <dbReference type="SAM" id="MobiDB-lite"/>
    </source>
</evidence>
<dbReference type="EMBL" id="PIPW01000003">
    <property type="protein sequence ID" value="RUO51817.1"/>
    <property type="molecule type" value="Genomic_DNA"/>
</dbReference>
<dbReference type="Pfam" id="PF13627">
    <property type="entry name" value="LptM_cons"/>
    <property type="match status" value="1"/>
</dbReference>
<evidence type="ECO:0008006" key="10">
    <source>
        <dbReference type="Google" id="ProtNLM"/>
    </source>
</evidence>
<protein>
    <recommendedName>
        <fullName evidence="10">Lipoprotein</fullName>
    </recommendedName>
</protein>
<keyword evidence="6" id="KW-0449">Lipoprotein</keyword>
<keyword evidence="4" id="KW-0564">Palmitate</keyword>
<dbReference type="AlphaFoldDB" id="A0A432XSW4"/>
<evidence type="ECO:0000256" key="4">
    <source>
        <dbReference type="ARBA" id="ARBA00023139"/>
    </source>
</evidence>
<keyword evidence="9" id="KW-1185">Reference proteome</keyword>
<gene>
    <name evidence="8" type="ORF">CWI69_09180</name>
</gene>
<accession>A0A432XSW4</accession>
<comment type="caution">
    <text evidence="8">The sequence shown here is derived from an EMBL/GenBank/DDBJ whole genome shotgun (WGS) entry which is preliminary data.</text>
</comment>
<sequence length="75" mass="8071">MTFARCNAMISARLICNSQGYSLPMFKLKVMRPIIVAATLALVACGQKGPLEMPPPAEKNQPSANVAPEPVQETK</sequence>
<dbReference type="NCBIfam" id="NF047847">
    <property type="entry name" value="SS_mature_LptM"/>
    <property type="match status" value="1"/>
</dbReference>
<dbReference type="InterPro" id="IPR032831">
    <property type="entry name" value="LptM_cons"/>
</dbReference>
<feature type="region of interest" description="Disordered" evidence="7">
    <location>
        <begin position="51"/>
        <end position="75"/>
    </location>
</feature>